<dbReference type="KEGG" id="chih:GWR21_26780"/>
<name>A0A6B9ZN32_9BACT</name>
<reference evidence="1 2" key="1">
    <citation type="submission" date="2020-01" db="EMBL/GenBank/DDBJ databases">
        <title>Complete genome sequence of Chitinophaga sp. H33E-04 isolated from quinoa roots.</title>
        <authorList>
            <person name="Weon H.-Y."/>
            <person name="Lee S.A."/>
        </authorList>
    </citation>
    <scope>NUCLEOTIDE SEQUENCE [LARGE SCALE GENOMIC DNA]</scope>
    <source>
        <strain evidence="1 2">H33E-04</strain>
    </source>
</reference>
<gene>
    <name evidence="1" type="ORF">GWR21_26780</name>
</gene>
<accession>A0A6B9ZN32</accession>
<sequence>MNFIPFPQERQDQHVDLVSWRAKVNKRAGDWRDLKVYVADSCRLKAGIHPITKCWYSELHQGDNYALDVEHVRPKNAAEPLSDKDRRDVERLLGQELLQDVAPGFNYNWLEFEYRNYRIVTALTNRGGAKHIYFPIFSGTNRLSAGSFPWTQEEYPIFLDPVNRHDANQLLVKPNGEIIPKAPQTALTQDDVNDLPATWQSDAFNYIRAIVTIKMYRLNETVFIQGRKEIYDAVRDELENLLYAINAGRNPENQKLKPIIEKTIVKLSNYIMPSAQFSLAARCSMIDYVPDAQFGQETIQIFNTAVRRILDEVDTLVNNAIIDWTKP</sequence>
<evidence type="ECO:0000313" key="2">
    <source>
        <dbReference type="Proteomes" id="UP000476411"/>
    </source>
</evidence>
<protein>
    <submittedName>
        <fullName evidence="1">Uncharacterized protein</fullName>
    </submittedName>
</protein>
<dbReference type="Proteomes" id="UP000476411">
    <property type="component" value="Chromosome"/>
</dbReference>
<dbReference type="AlphaFoldDB" id="A0A6B9ZN32"/>
<dbReference type="EMBL" id="CP048113">
    <property type="protein sequence ID" value="QHS63061.1"/>
    <property type="molecule type" value="Genomic_DNA"/>
</dbReference>
<proteinExistence type="predicted"/>
<dbReference type="RefSeq" id="WP_162334785.1">
    <property type="nucleotide sequence ID" value="NZ_CP048113.1"/>
</dbReference>
<evidence type="ECO:0000313" key="1">
    <source>
        <dbReference type="EMBL" id="QHS63061.1"/>
    </source>
</evidence>
<keyword evidence="2" id="KW-1185">Reference proteome</keyword>
<organism evidence="1 2">
    <name type="scientific">Chitinophaga agri</name>
    <dbReference type="NCBI Taxonomy" id="2703787"/>
    <lineage>
        <taxon>Bacteria</taxon>
        <taxon>Pseudomonadati</taxon>
        <taxon>Bacteroidota</taxon>
        <taxon>Chitinophagia</taxon>
        <taxon>Chitinophagales</taxon>
        <taxon>Chitinophagaceae</taxon>
        <taxon>Chitinophaga</taxon>
    </lineage>
</organism>